<comment type="caution">
    <text evidence="1">The sequence shown here is derived from an EMBL/GenBank/DDBJ whole genome shotgun (WGS) entry which is preliminary data.</text>
</comment>
<evidence type="ECO:0000313" key="1">
    <source>
        <dbReference type="EMBL" id="NWV07649.1"/>
    </source>
</evidence>
<proteinExistence type="predicted"/>
<dbReference type="PANTHER" id="PTHR10424:SF68">
    <property type="entry name" value="ENDOGENOUS RETROVIRUS GROUP 3 MEMBER 1 ENV POLYPROTEIN"/>
    <property type="match status" value="1"/>
</dbReference>
<gene>
    <name evidence="1" type="primary">Erv31_2</name>
    <name evidence="1" type="ORF">PTIVIO_R15176</name>
</gene>
<feature type="non-terminal residue" evidence="1">
    <location>
        <position position="84"/>
    </location>
</feature>
<keyword evidence="2" id="KW-1185">Reference proteome</keyword>
<accession>A0A7K6BYY4</accession>
<feature type="non-terminal residue" evidence="1">
    <location>
        <position position="1"/>
    </location>
</feature>
<dbReference type="Proteomes" id="UP000584880">
    <property type="component" value="Unassembled WGS sequence"/>
</dbReference>
<dbReference type="AlphaFoldDB" id="A0A7K6BYY4"/>
<name>A0A7K6BYY4_PTIVI</name>
<dbReference type="EMBL" id="VZRJ01005984">
    <property type="protein sequence ID" value="NWV07649.1"/>
    <property type="molecule type" value="Genomic_DNA"/>
</dbReference>
<organism evidence="1 2">
    <name type="scientific">Ptilonorhynchus violaceus</name>
    <name type="common">Satin bowerbird</name>
    <name type="synonym">Pyrrhocorax violaceus</name>
    <dbReference type="NCBI Taxonomy" id="28724"/>
    <lineage>
        <taxon>Eukaryota</taxon>
        <taxon>Metazoa</taxon>
        <taxon>Chordata</taxon>
        <taxon>Craniata</taxon>
        <taxon>Vertebrata</taxon>
        <taxon>Euteleostomi</taxon>
        <taxon>Archelosauria</taxon>
        <taxon>Archosauria</taxon>
        <taxon>Dinosauria</taxon>
        <taxon>Saurischia</taxon>
        <taxon>Theropoda</taxon>
        <taxon>Coelurosauria</taxon>
        <taxon>Aves</taxon>
        <taxon>Neognathae</taxon>
        <taxon>Neoaves</taxon>
        <taxon>Telluraves</taxon>
        <taxon>Australaves</taxon>
        <taxon>Passeriformes</taxon>
        <taxon>Ptilonorhynchidae</taxon>
        <taxon>Ptilonorhynchus</taxon>
    </lineage>
</organism>
<sequence>QLYQWWDTKSQPYMPLAHFSKYWVSISSIQPDFWEAPRDLFWICGKKAYSRLPSRWRGSCTLGAIQPGFFLLSEEAGDHLGVPL</sequence>
<protein>
    <submittedName>
        <fullName evidence="1">ENR1 protein</fullName>
    </submittedName>
</protein>
<dbReference type="PANTHER" id="PTHR10424">
    <property type="entry name" value="VIRAL ENVELOPE PROTEIN"/>
    <property type="match status" value="1"/>
</dbReference>
<dbReference type="InterPro" id="IPR018154">
    <property type="entry name" value="TLV/ENV_coat_polyprotein"/>
</dbReference>
<evidence type="ECO:0000313" key="2">
    <source>
        <dbReference type="Proteomes" id="UP000584880"/>
    </source>
</evidence>
<reference evidence="1 2" key="1">
    <citation type="submission" date="2019-09" db="EMBL/GenBank/DDBJ databases">
        <title>Bird 10,000 Genomes (B10K) Project - Family phase.</title>
        <authorList>
            <person name="Zhang G."/>
        </authorList>
    </citation>
    <scope>NUCLEOTIDE SEQUENCE [LARGE SCALE GENOMIC DNA]</scope>
    <source>
        <strain evidence="1">B10K-DU-012-10</strain>
        <tissue evidence="1">Blood</tissue>
    </source>
</reference>